<accession>A0A645IA98</accession>
<dbReference type="SUPFAM" id="SSF48452">
    <property type="entry name" value="TPR-like"/>
    <property type="match status" value="1"/>
</dbReference>
<dbReference type="AlphaFoldDB" id="A0A645IA98"/>
<comment type="caution">
    <text evidence="2">The sequence shown here is derived from an EMBL/GenBank/DDBJ whole genome shotgun (WGS) entry which is preliminary data.</text>
</comment>
<proteinExistence type="predicted"/>
<organism evidence="2">
    <name type="scientific">bioreactor metagenome</name>
    <dbReference type="NCBI Taxonomy" id="1076179"/>
    <lineage>
        <taxon>unclassified sequences</taxon>
        <taxon>metagenomes</taxon>
        <taxon>ecological metagenomes</taxon>
    </lineage>
</organism>
<evidence type="ECO:0000256" key="1">
    <source>
        <dbReference type="SAM" id="MobiDB-lite"/>
    </source>
</evidence>
<feature type="region of interest" description="Disordered" evidence="1">
    <location>
        <begin position="71"/>
        <end position="97"/>
    </location>
</feature>
<gene>
    <name evidence="2" type="ORF">SDC9_195326</name>
</gene>
<reference evidence="2" key="1">
    <citation type="submission" date="2019-08" db="EMBL/GenBank/DDBJ databases">
        <authorList>
            <person name="Kucharzyk K."/>
            <person name="Murdoch R.W."/>
            <person name="Higgins S."/>
            <person name="Loffler F."/>
        </authorList>
    </citation>
    <scope>NUCLEOTIDE SEQUENCE</scope>
</reference>
<dbReference type="Pfam" id="PF13428">
    <property type="entry name" value="TPR_14"/>
    <property type="match status" value="1"/>
</dbReference>
<evidence type="ECO:0008006" key="3">
    <source>
        <dbReference type="Google" id="ProtNLM"/>
    </source>
</evidence>
<name>A0A645IA98_9ZZZZ</name>
<protein>
    <recommendedName>
        <fullName evidence="3">Tetratricopeptide repeat protein</fullName>
    </recommendedName>
</protein>
<dbReference type="Gene3D" id="1.25.40.10">
    <property type="entry name" value="Tetratricopeptide repeat domain"/>
    <property type="match status" value="1"/>
</dbReference>
<evidence type="ECO:0000313" key="2">
    <source>
        <dbReference type="EMBL" id="MPN47722.1"/>
    </source>
</evidence>
<dbReference type="InterPro" id="IPR011990">
    <property type="entry name" value="TPR-like_helical_dom_sf"/>
</dbReference>
<sequence>MQEPLEIMHGSLAVKVPSELFSGCDARIDTEAAEEFKGTLQSRYPWLSANSLDVLMETARRKYIEILDEETKGSSKAERLRKQGKHDSAEQQLRRNVERYPEDPDVWYALGRMLCETGRKEEGYEAFNRGRSLFRK</sequence>
<dbReference type="EMBL" id="VSSQ01109431">
    <property type="protein sequence ID" value="MPN47722.1"/>
    <property type="molecule type" value="Genomic_DNA"/>
</dbReference>